<evidence type="ECO:0000313" key="1">
    <source>
        <dbReference type="EMBL" id="CDX35432.1"/>
    </source>
</evidence>
<sequence>MRFLDNVNMDFVAEVIGVGPAEAVAASHTQDEGYYQAASTAFEDMKYVVALLTAILLTDFASSDRGALGAGFHWRLAEPLEGAKQSLMTSRATTQGARHHRHHLVVALEKLDAIAGMVRDGADMRDDPRCASVMAGLRQVVRELRTVSKLAAGFDVVNFATSCCATHAKPHQFPGNRVQSS</sequence>
<evidence type="ECO:0000313" key="2">
    <source>
        <dbReference type="Proteomes" id="UP000046373"/>
    </source>
</evidence>
<dbReference type="AlphaFoldDB" id="A0A090EVC3"/>
<accession>A0A090EVC3</accession>
<dbReference type="GeneID" id="31890377"/>
<dbReference type="EMBL" id="CCNB01000012">
    <property type="protein sequence ID" value="CDX35432.1"/>
    <property type="molecule type" value="Genomic_DNA"/>
</dbReference>
<protein>
    <submittedName>
        <fullName evidence="1">Uncharacterized protein</fullName>
    </submittedName>
</protein>
<name>A0A090EVC3_MESPL</name>
<gene>
    <name evidence="1" type="ORF">MPLDJ20_20192</name>
</gene>
<reference evidence="1 2" key="1">
    <citation type="submission" date="2014-08" db="EMBL/GenBank/DDBJ databases">
        <authorList>
            <person name="Moulin Lionel"/>
        </authorList>
    </citation>
    <scope>NUCLEOTIDE SEQUENCE [LARGE SCALE GENOMIC DNA]</scope>
</reference>
<organism evidence="1 2">
    <name type="scientific">Mesorhizobium plurifarium</name>
    <dbReference type="NCBI Taxonomy" id="69974"/>
    <lineage>
        <taxon>Bacteria</taxon>
        <taxon>Pseudomonadati</taxon>
        <taxon>Pseudomonadota</taxon>
        <taxon>Alphaproteobacteria</taxon>
        <taxon>Hyphomicrobiales</taxon>
        <taxon>Phyllobacteriaceae</taxon>
        <taxon>Mesorhizobium</taxon>
    </lineage>
</organism>
<proteinExistence type="predicted"/>
<dbReference type="Proteomes" id="UP000046373">
    <property type="component" value="Unassembled WGS sequence"/>
</dbReference>